<keyword evidence="5 9" id="KW-0997">Cell inner membrane</keyword>
<dbReference type="EMBL" id="CP030941">
    <property type="protein sequence ID" value="UUP18326.1"/>
    <property type="molecule type" value="Genomic_DNA"/>
</dbReference>
<evidence type="ECO:0000256" key="4">
    <source>
        <dbReference type="ARBA" id="ARBA00022475"/>
    </source>
</evidence>
<evidence type="ECO:0000256" key="6">
    <source>
        <dbReference type="ARBA" id="ARBA00022692"/>
    </source>
</evidence>
<feature type="transmembrane region" description="Helical" evidence="9">
    <location>
        <begin position="67"/>
        <end position="87"/>
    </location>
</feature>
<dbReference type="Gene3D" id="2.40.50.100">
    <property type="match status" value="2"/>
</dbReference>
<feature type="coiled-coil region" evidence="10">
    <location>
        <begin position="210"/>
        <end position="251"/>
    </location>
</feature>
<proteinExistence type="inferred from homology"/>
<dbReference type="NCBIfam" id="TIGR01843">
    <property type="entry name" value="type_I_hlyD"/>
    <property type="match status" value="1"/>
</dbReference>
<name>A0ABY5MR18_9HYPH</name>
<feature type="domain" description="AprE-like beta-barrel" evidence="12">
    <location>
        <begin position="374"/>
        <end position="462"/>
    </location>
</feature>
<evidence type="ECO:0000259" key="11">
    <source>
        <dbReference type="Pfam" id="PF25994"/>
    </source>
</evidence>
<evidence type="ECO:0000256" key="3">
    <source>
        <dbReference type="ARBA" id="ARBA00022448"/>
    </source>
</evidence>
<reference evidence="13 14" key="1">
    <citation type="submission" date="2018-07" db="EMBL/GenBank/DDBJ databases">
        <title>Genome sequence of Nitratireductor thuwali#1536.</title>
        <authorList>
            <person name="Michoud G."/>
            <person name="Merlino G."/>
            <person name="Sefrji F.O."/>
            <person name="Daffonchio D."/>
        </authorList>
    </citation>
    <scope>NUCLEOTIDE SEQUENCE [LARGE SCALE GENOMIC DNA]</scope>
    <source>
        <strain evidence="14">Nit1536</strain>
    </source>
</reference>
<dbReference type="InterPro" id="IPR050739">
    <property type="entry name" value="MFP"/>
</dbReference>
<evidence type="ECO:0000313" key="14">
    <source>
        <dbReference type="Proteomes" id="UP001342418"/>
    </source>
</evidence>
<comment type="subcellular location">
    <subcellularLocation>
        <location evidence="1 9">Cell inner membrane</location>
        <topology evidence="1 9">Single-pass membrane protein</topology>
    </subcellularLocation>
</comment>
<sequence length="485" mass="53357">MMNLSGMARPRLRHLVAERIDHIGARSRGIAVITAAQAVAFTRLWLNPPAPMSSGPTESDRSLRRNIAAGLAMVAVLVGGLGTWAAMTRISGAVVAGGHLVVESNLKAVQHPSGGVVGTINVANGDEVKSGDVLITLDDTLTRANLAVITKSLYELSAREARLAAEREGADEISFPHDLQDRSAAQHVARVIQSEQRLFTLRSAGHEAYIEQRRRRISQLREEIGGFQAQRDAKEKEIALVREEMASVRELVEKQLVQRSRLLDLERMEVQLEGGRGQLVAAIAEANGRISETEMAIVQFQQDWRSEVAGELRETEARLAELEERKVAAEELLRRTDIRAPQDGRVHELAVHTVGGVISAGEPIMTIVPSADELTVEVRVAPQDVDQVEPGQPVHLRLSAFSQQTTPELEGSVETVSPDLVQDERSGLPYYRVRIRLHGNHLEAFEAGSLRPGMPVEAFMRTSDRTVMSYLLKPLTDQISHAFRE</sequence>
<evidence type="ECO:0000313" key="13">
    <source>
        <dbReference type="EMBL" id="UUP18326.1"/>
    </source>
</evidence>
<keyword evidence="14" id="KW-1185">Reference proteome</keyword>
<keyword evidence="10" id="KW-0175">Coiled coil</keyword>
<dbReference type="Pfam" id="PF26002">
    <property type="entry name" value="Beta-barrel_AprE"/>
    <property type="match status" value="1"/>
</dbReference>
<dbReference type="Proteomes" id="UP001342418">
    <property type="component" value="Chromosome"/>
</dbReference>
<evidence type="ECO:0000256" key="1">
    <source>
        <dbReference type="ARBA" id="ARBA00004377"/>
    </source>
</evidence>
<keyword evidence="4 9" id="KW-1003">Cell membrane</keyword>
<evidence type="ECO:0000256" key="10">
    <source>
        <dbReference type="SAM" id="Coils"/>
    </source>
</evidence>
<accession>A0ABY5MR18</accession>
<evidence type="ECO:0000256" key="9">
    <source>
        <dbReference type="RuleBase" id="RU365093"/>
    </source>
</evidence>
<comment type="similarity">
    <text evidence="2 9">Belongs to the membrane fusion protein (MFP) (TC 8.A.1) family.</text>
</comment>
<dbReference type="Gene3D" id="2.40.30.170">
    <property type="match status" value="1"/>
</dbReference>
<feature type="coiled-coil region" evidence="10">
    <location>
        <begin position="305"/>
        <end position="339"/>
    </location>
</feature>
<dbReference type="InterPro" id="IPR010129">
    <property type="entry name" value="T1SS_HlyD"/>
</dbReference>
<evidence type="ECO:0000256" key="5">
    <source>
        <dbReference type="ARBA" id="ARBA00022519"/>
    </source>
</evidence>
<keyword evidence="6 9" id="KW-0812">Transmembrane</keyword>
<keyword evidence="8 9" id="KW-0472">Membrane</keyword>
<evidence type="ECO:0000256" key="2">
    <source>
        <dbReference type="ARBA" id="ARBA00009477"/>
    </source>
</evidence>
<evidence type="ECO:0000256" key="7">
    <source>
        <dbReference type="ARBA" id="ARBA00022989"/>
    </source>
</evidence>
<dbReference type="InterPro" id="IPR058982">
    <property type="entry name" value="Beta-barrel_AprE"/>
</dbReference>
<dbReference type="PANTHER" id="PTHR30386">
    <property type="entry name" value="MEMBRANE FUSION SUBUNIT OF EMRAB-TOLC MULTIDRUG EFFLUX PUMP"/>
    <property type="match status" value="1"/>
</dbReference>
<dbReference type="Pfam" id="PF25994">
    <property type="entry name" value="HH_AprE"/>
    <property type="match status" value="1"/>
</dbReference>
<keyword evidence="3 9" id="KW-0813">Transport</keyword>
<organism evidence="13 14">
    <name type="scientific">Nitratireductor thuwali</name>
    <dbReference type="NCBI Taxonomy" id="2267699"/>
    <lineage>
        <taxon>Bacteria</taxon>
        <taxon>Pseudomonadati</taxon>
        <taxon>Pseudomonadota</taxon>
        <taxon>Alphaproteobacteria</taxon>
        <taxon>Hyphomicrobiales</taxon>
        <taxon>Phyllobacteriaceae</taxon>
        <taxon>Nitratireductor</taxon>
    </lineage>
</organism>
<feature type="domain" description="AprE-like long alpha-helical hairpin" evidence="11">
    <location>
        <begin position="143"/>
        <end position="330"/>
    </location>
</feature>
<dbReference type="InterPro" id="IPR058781">
    <property type="entry name" value="HH_AprE-like"/>
</dbReference>
<gene>
    <name evidence="13" type="primary">prsE_1</name>
    <name evidence="13" type="ORF">NTH_02806</name>
</gene>
<dbReference type="PANTHER" id="PTHR30386:SF17">
    <property type="entry name" value="ALKALINE PROTEASE SECRETION PROTEIN APRE"/>
    <property type="match status" value="1"/>
</dbReference>
<keyword evidence="7 9" id="KW-1133">Transmembrane helix</keyword>
<evidence type="ECO:0000259" key="12">
    <source>
        <dbReference type="Pfam" id="PF26002"/>
    </source>
</evidence>
<evidence type="ECO:0000256" key="8">
    <source>
        <dbReference type="ARBA" id="ARBA00023136"/>
    </source>
</evidence>
<protein>
    <recommendedName>
        <fullName evidence="9">Membrane fusion protein (MFP) family protein</fullName>
    </recommendedName>
</protein>
<dbReference type="PRINTS" id="PR01490">
    <property type="entry name" value="RTXTOXIND"/>
</dbReference>